<dbReference type="Proteomes" id="UP000198407">
    <property type="component" value="Unassembled WGS sequence"/>
</dbReference>
<protein>
    <submittedName>
        <fullName evidence="1">Uncharacterized protein</fullName>
    </submittedName>
</protein>
<gene>
    <name evidence="1" type="ORF">SAMN05444352_11226</name>
</gene>
<evidence type="ECO:0000313" key="1">
    <source>
        <dbReference type="EMBL" id="SNS65517.1"/>
    </source>
</evidence>
<sequence>MAIVHHSKPMVTVTPLNSFGAYALLLMNHREFNRRHFEHHAADIDRHSQLIKVGQRMVVVGLVDTSMHMAVISEEAQLRKRLGFLMEADRFYRSLDSMTRFFKWLRCKLK</sequence>
<dbReference type="EMBL" id="FZOL01000012">
    <property type="protein sequence ID" value="SNS65517.1"/>
    <property type="molecule type" value="Genomic_DNA"/>
</dbReference>
<organism evidence="1 2">
    <name type="scientific">Pseudomonas japonica</name>
    <dbReference type="NCBI Taxonomy" id="256466"/>
    <lineage>
        <taxon>Bacteria</taxon>
        <taxon>Pseudomonadati</taxon>
        <taxon>Pseudomonadota</taxon>
        <taxon>Gammaproteobacteria</taxon>
        <taxon>Pseudomonadales</taxon>
        <taxon>Pseudomonadaceae</taxon>
        <taxon>Pseudomonas</taxon>
    </lineage>
</organism>
<proteinExistence type="predicted"/>
<dbReference type="RefSeq" id="WP_042122379.1">
    <property type="nucleotide sequence ID" value="NZ_FZOL01000012.1"/>
</dbReference>
<name>A0A239G8M5_9PSED</name>
<accession>A0A239G8M5</accession>
<dbReference type="AlphaFoldDB" id="A0A239G8M5"/>
<keyword evidence="2" id="KW-1185">Reference proteome</keyword>
<evidence type="ECO:0000313" key="2">
    <source>
        <dbReference type="Proteomes" id="UP000198407"/>
    </source>
</evidence>
<dbReference type="OrthoDB" id="6904446at2"/>
<reference evidence="2" key="1">
    <citation type="submission" date="2017-06" db="EMBL/GenBank/DDBJ databases">
        <authorList>
            <person name="Varghese N."/>
            <person name="Submissions S."/>
        </authorList>
    </citation>
    <scope>NUCLEOTIDE SEQUENCE [LARGE SCALE GENOMIC DNA]</scope>
    <source>
        <strain evidence="2">DSM 22348</strain>
    </source>
</reference>